<dbReference type="PANTHER" id="PTHR42760">
    <property type="entry name" value="SHORT-CHAIN DEHYDROGENASES/REDUCTASES FAMILY MEMBER"/>
    <property type="match status" value="1"/>
</dbReference>
<gene>
    <name evidence="4" type="ORF">SAMN06265355_104236</name>
</gene>
<dbReference type="AlphaFoldDB" id="A0A238XGI1"/>
<dbReference type="OrthoDB" id="517007at2"/>
<dbReference type="Gene3D" id="3.40.50.720">
    <property type="entry name" value="NAD(P)-binding Rossmann-like Domain"/>
    <property type="match status" value="1"/>
</dbReference>
<evidence type="ECO:0000313" key="4">
    <source>
        <dbReference type="EMBL" id="SNR57029.1"/>
    </source>
</evidence>
<dbReference type="PRINTS" id="PR00081">
    <property type="entry name" value="GDHRDH"/>
</dbReference>
<feature type="domain" description="Ketoreductase" evidence="3">
    <location>
        <begin position="9"/>
        <end position="189"/>
    </location>
</feature>
<keyword evidence="5" id="KW-1185">Reference proteome</keyword>
<dbReference type="RefSeq" id="WP_089311875.1">
    <property type="nucleotide sequence ID" value="NZ_FZNP01000004.1"/>
</dbReference>
<dbReference type="PANTHER" id="PTHR42760:SF115">
    <property type="entry name" value="3-OXOACYL-[ACYL-CARRIER-PROTEIN] REDUCTASE FABG"/>
    <property type="match status" value="1"/>
</dbReference>
<dbReference type="InterPro" id="IPR057326">
    <property type="entry name" value="KR_dom"/>
</dbReference>
<evidence type="ECO:0000313" key="5">
    <source>
        <dbReference type="Proteomes" id="UP000198420"/>
    </source>
</evidence>
<dbReference type="InterPro" id="IPR002347">
    <property type="entry name" value="SDR_fam"/>
</dbReference>
<dbReference type="CDD" id="cd05233">
    <property type="entry name" value="SDR_c"/>
    <property type="match status" value="1"/>
</dbReference>
<reference evidence="5" key="1">
    <citation type="submission" date="2017-06" db="EMBL/GenBank/DDBJ databases">
        <authorList>
            <person name="Varghese N."/>
            <person name="Submissions S."/>
        </authorList>
    </citation>
    <scope>NUCLEOTIDE SEQUENCE [LARGE SCALE GENOMIC DNA]</scope>
    <source>
        <strain evidence="5">DSM 44485</strain>
    </source>
</reference>
<keyword evidence="2" id="KW-0560">Oxidoreductase</keyword>
<dbReference type="SMART" id="SM00822">
    <property type="entry name" value="PKS_KR"/>
    <property type="match status" value="1"/>
</dbReference>
<protein>
    <submittedName>
        <fullName evidence="4">3-oxoacyl-[acyl-carrier protein] reductase</fullName>
    </submittedName>
</protein>
<organism evidence="4 5">
    <name type="scientific">Actinomadura mexicana</name>
    <dbReference type="NCBI Taxonomy" id="134959"/>
    <lineage>
        <taxon>Bacteria</taxon>
        <taxon>Bacillati</taxon>
        <taxon>Actinomycetota</taxon>
        <taxon>Actinomycetes</taxon>
        <taxon>Streptosporangiales</taxon>
        <taxon>Thermomonosporaceae</taxon>
        <taxon>Actinomadura</taxon>
    </lineage>
</organism>
<dbReference type="FunFam" id="3.40.50.720:FF:000084">
    <property type="entry name" value="Short-chain dehydrogenase reductase"/>
    <property type="match status" value="1"/>
</dbReference>
<evidence type="ECO:0000256" key="2">
    <source>
        <dbReference type="ARBA" id="ARBA00023002"/>
    </source>
</evidence>
<dbReference type="SUPFAM" id="SSF51735">
    <property type="entry name" value="NAD(P)-binding Rossmann-fold domains"/>
    <property type="match status" value="1"/>
</dbReference>
<sequence>MEHRRENDEVVIVTGGAKGIGLAYCQALGRAGYRVAVADITDPGQVVALINDSGGEAMAVEVDVTDEAATYRMAEEVAERWGRIDGLVNNAGYFSSIEKTSFDQLDVDEWDLVFQVNVRGTWLCCRSVFPYMRDRGYGKIINTSSMTVATAVPYFLHYVASKSAIVGLTRALAREAGPHGIAVNTISPCYVPHDPAYTSRQDAAMGETIIRERCIQREMTQDDLVGTMLYLIGHGSDFVTGQNLYVNGGRAFT</sequence>
<proteinExistence type="inferred from homology"/>
<dbReference type="Proteomes" id="UP000198420">
    <property type="component" value="Unassembled WGS sequence"/>
</dbReference>
<dbReference type="PRINTS" id="PR00080">
    <property type="entry name" value="SDRFAMILY"/>
</dbReference>
<dbReference type="PROSITE" id="PS00061">
    <property type="entry name" value="ADH_SHORT"/>
    <property type="match status" value="1"/>
</dbReference>
<accession>A0A238XGI1</accession>
<comment type="similarity">
    <text evidence="1">Belongs to the short-chain dehydrogenases/reductases (SDR) family.</text>
</comment>
<dbReference type="Pfam" id="PF13561">
    <property type="entry name" value="adh_short_C2"/>
    <property type="match status" value="1"/>
</dbReference>
<dbReference type="EMBL" id="FZNP01000004">
    <property type="protein sequence ID" value="SNR57029.1"/>
    <property type="molecule type" value="Genomic_DNA"/>
</dbReference>
<dbReference type="GO" id="GO:0016616">
    <property type="term" value="F:oxidoreductase activity, acting on the CH-OH group of donors, NAD or NADP as acceptor"/>
    <property type="evidence" value="ECO:0007669"/>
    <property type="project" value="UniProtKB-ARBA"/>
</dbReference>
<evidence type="ECO:0000256" key="1">
    <source>
        <dbReference type="ARBA" id="ARBA00006484"/>
    </source>
</evidence>
<dbReference type="InterPro" id="IPR036291">
    <property type="entry name" value="NAD(P)-bd_dom_sf"/>
</dbReference>
<evidence type="ECO:0000259" key="3">
    <source>
        <dbReference type="SMART" id="SM00822"/>
    </source>
</evidence>
<dbReference type="InterPro" id="IPR020904">
    <property type="entry name" value="Sc_DH/Rdtase_CS"/>
</dbReference>
<name>A0A238XGI1_9ACTN</name>